<reference evidence="1 2" key="1">
    <citation type="submission" date="2023-03" db="EMBL/GenBank/DDBJ databases">
        <title>Genome sequence of Lichtheimia ornata CBS 291.66.</title>
        <authorList>
            <person name="Mohabir J.T."/>
            <person name="Shea T.P."/>
            <person name="Kurbessoian T."/>
            <person name="Berby B."/>
            <person name="Fontaine J."/>
            <person name="Livny J."/>
            <person name="Gnirke A."/>
            <person name="Stajich J.E."/>
            <person name="Cuomo C.A."/>
        </authorList>
    </citation>
    <scope>NUCLEOTIDE SEQUENCE [LARGE SCALE GENOMIC DNA]</scope>
    <source>
        <strain evidence="1">CBS 291.66</strain>
    </source>
</reference>
<evidence type="ECO:0000313" key="2">
    <source>
        <dbReference type="Proteomes" id="UP001234581"/>
    </source>
</evidence>
<dbReference type="GeneID" id="83216524"/>
<gene>
    <name evidence="1" type="ORF">O0I10_009117</name>
</gene>
<name>A0AAD7XSG1_9FUNG</name>
<dbReference type="EMBL" id="JARTCD010000051">
    <property type="protein sequence ID" value="KAJ8655249.1"/>
    <property type="molecule type" value="Genomic_DNA"/>
</dbReference>
<proteinExistence type="predicted"/>
<dbReference type="Proteomes" id="UP001234581">
    <property type="component" value="Unassembled WGS sequence"/>
</dbReference>
<dbReference type="RefSeq" id="XP_058340162.1">
    <property type="nucleotide sequence ID" value="XM_058489114.1"/>
</dbReference>
<dbReference type="AlphaFoldDB" id="A0AAD7XSG1"/>
<protein>
    <submittedName>
        <fullName evidence="1">Uncharacterized protein</fullName>
    </submittedName>
</protein>
<keyword evidence="2" id="KW-1185">Reference proteome</keyword>
<comment type="caution">
    <text evidence="1">The sequence shown here is derived from an EMBL/GenBank/DDBJ whole genome shotgun (WGS) entry which is preliminary data.</text>
</comment>
<sequence length="164" mass="18478">MQGLWISGQHTSRLMNNAHGNALGPEQHQDPNLTLRKITNTSAGTLSSDISGNILHHLISSLYKKPTPSITTQQQHSTCYFDLNNLFESHHRHRITRFRLIISTYINRSQATAISTNVLSSPKSSHNQTFASFFLLTLYAPASSTTQRRLFYTALLDSPIFHID</sequence>
<accession>A0AAD7XSG1</accession>
<organism evidence="1 2">
    <name type="scientific">Lichtheimia ornata</name>
    <dbReference type="NCBI Taxonomy" id="688661"/>
    <lineage>
        <taxon>Eukaryota</taxon>
        <taxon>Fungi</taxon>
        <taxon>Fungi incertae sedis</taxon>
        <taxon>Mucoromycota</taxon>
        <taxon>Mucoromycotina</taxon>
        <taxon>Mucoromycetes</taxon>
        <taxon>Mucorales</taxon>
        <taxon>Lichtheimiaceae</taxon>
        <taxon>Lichtheimia</taxon>
    </lineage>
</organism>
<evidence type="ECO:0000313" key="1">
    <source>
        <dbReference type="EMBL" id="KAJ8655249.1"/>
    </source>
</evidence>